<comment type="caution">
    <text evidence="1">The sequence shown here is derived from an EMBL/GenBank/DDBJ whole genome shotgun (WGS) entry which is preliminary data.</text>
</comment>
<organism evidence="1 2">
    <name type="scientific">Funneliformis geosporum</name>
    <dbReference type="NCBI Taxonomy" id="1117311"/>
    <lineage>
        <taxon>Eukaryota</taxon>
        <taxon>Fungi</taxon>
        <taxon>Fungi incertae sedis</taxon>
        <taxon>Mucoromycota</taxon>
        <taxon>Glomeromycotina</taxon>
        <taxon>Glomeromycetes</taxon>
        <taxon>Glomerales</taxon>
        <taxon>Glomeraceae</taxon>
        <taxon>Funneliformis</taxon>
    </lineage>
</organism>
<sequence>VSVYRVNLTRSVIVYFVTSEATTIPDLKINNFCDFSQYKVNMQFNEGTIHVTDIPLQMKPANIKQVFVKYGTVTNFKMTVRGMWQHAYITYENPKCIELFY</sequence>
<protein>
    <submittedName>
        <fullName evidence="1">15320_t:CDS:1</fullName>
    </submittedName>
</protein>
<reference evidence="1" key="1">
    <citation type="submission" date="2022-08" db="EMBL/GenBank/DDBJ databases">
        <authorList>
            <person name="Kallberg Y."/>
            <person name="Tangrot J."/>
            <person name="Rosling A."/>
        </authorList>
    </citation>
    <scope>NUCLEOTIDE SEQUENCE</scope>
    <source>
        <strain evidence="1">Wild A</strain>
    </source>
</reference>
<gene>
    <name evidence="1" type="ORF">FWILDA_LOCUS13741</name>
</gene>
<dbReference type="Gene3D" id="3.30.70.330">
    <property type="match status" value="1"/>
</dbReference>
<dbReference type="Proteomes" id="UP001153678">
    <property type="component" value="Unassembled WGS sequence"/>
</dbReference>
<dbReference type="AlphaFoldDB" id="A0A9W4T171"/>
<dbReference type="InterPro" id="IPR035979">
    <property type="entry name" value="RBD_domain_sf"/>
</dbReference>
<dbReference type="OrthoDB" id="360390at2759"/>
<dbReference type="InterPro" id="IPR012677">
    <property type="entry name" value="Nucleotide-bd_a/b_plait_sf"/>
</dbReference>
<name>A0A9W4T171_9GLOM</name>
<accession>A0A9W4T171</accession>
<keyword evidence="2" id="KW-1185">Reference proteome</keyword>
<dbReference type="SUPFAM" id="SSF54928">
    <property type="entry name" value="RNA-binding domain, RBD"/>
    <property type="match status" value="1"/>
</dbReference>
<dbReference type="EMBL" id="CAMKVN010005389">
    <property type="protein sequence ID" value="CAI2188758.1"/>
    <property type="molecule type" value="Genomic_DNA"/>
</dbReference>
<evidence type="ECO:0000313" key="1">
    <source>
        <dbReference type="EMBL" id="CAI2188758.1"/>
    </source>
</evidence>
<evidence type="ECO:0000313" key="2">
    <source>
        <dbReference type="Proteomes" id="UP001153678"/>
    </source>
</evidence>
<proteinExistence type="predicted"/>
<feature type="non-terminal residue" evidence="1">
    <location>
        <position position="1"/>
    </location>
</feature>
<dbReference type="GO" id="GO:0003676">
    <property type="term" value="F:nucleic acid binding"/>
    <property type="evidence" value="ECO:0007669"/>
    <property type="project" value="InterPro"/>
</dbReference>